<gene>
    <name evidence="2" type="ORF">J3R75_003040</name>
</gene>
<dbReference type="RefSeq" id="WP_307263013.1">
    <property type="nucleotide sequence ID" value="NZ_JAUSVL010000001.1"/>
</dbReference>
<evidence type="ECO:0000313" key="2">
    <source>
        <dbReference type="EMBL" id="MDQ0290933.1"/>
    </source>
</evidence>
<name>A0AAE3VIJ3_9BACT</name>
<evidence type="ECO:0008006" key="4">
    <source>
        <dbReference type="Google" id="ProtNLM"/>
    </source>
</evidence>
<keyword evidence="3" id="KW-1185">Reference proteome</keyword>
<accession>A0AAE3VIJ3</accession>
<dbReference type="InterPro" id="IPR041881">
    <property type="entry name" value="PqqD_sf"/>
</dbReference>
<proteinExistence type="predicted"/>
<evidence type="ECO:0000313" key="3">
    <source>
        <dbReference type="Proteomes" id="UP001238163"/>
    </source>
</evidence>
<protein>
    <recommendedName>
        <fullName evidence="4">Coenzyme PQQ synthesis protein D</fullName>
    </recommendedName>
</protein>
<reference evidence="2" key="1">
    <citation type="submission" date="2023-07" db="EMBL/GenBank/DDBJ databases">
        <title>Genomic Encyclopedia of Type Strains, Phase IV (KMG-IV): sequencing the most valuable type-strain genomes for metagenomic binning, comparative biology and taxonomic classification.</title>
        <authorList>
            <person name="Goeker M."/>
        </authorList>
    </citation>
    <scope>NUCLEOTIDE SEQUENCE</scope>
    <source>
        <strain evidence="2">DSM 24202</strain>
    </source>
</reference>
<dbReference type="Pfam" id="PF05402">
    <property type="entry name" value="PqqD"/>
    <property type="match status" value="1"/>
</dbReference>
<feature type="region of interest" description="Disordered" evidence="1">
    <location>
        <begin position="1"/>
        <end position="31"/>
    </location>
</feature>
<feature type="compositionally biased region" description="Polar residues" evidence="1">
    <location>
        <begin position="7"/>
        <end position="16"/>
    </location>
</feature>
<comment type="caution">
    <text evidence="2">The sequence shown here is derived from an EMBL/GenBank/DDBJ whole genome shotgun (WGS) entry which is preliminary data.</text>
</comment>
<dbReference type="Proteomes" id="UP001238163">
    <property type="component" value="Unassembled WGS sequence"/>
</dbReference>
<dbReference type="Gene3D" id="1.10.10.1150">
    <property type="entry name" value="Coenzyme PQQ synthesis protein D (PqqD)"/>
    <property type="match status" value="1"/>
</dbReference>
<sequence>MDKSHPKNTPQRQNWRSMLKARPVRNTAATTRENDENQLCVVVKTQKPRYMFPPISWFVPYNPQREVILDGVGKQLWLWCDGQRDVEEIIDLFKDKYQLSFHEAKTGVTDYFKKLVQRGVLAVVMDKD</sequence>
<dbReference type="InterPro" id="IPR008792">
    <property type="entry name" value="PQQD"/>
</dbReference>
<organism evidence="2 3">
    <name type="scientific">Oligosphaera ethanolica</name>
    <dbReference type="NCBI Taxonomy" id="760260"/>
    <lineage>
        <taxon>Bacteria</taxon>
        <taxon>Pseudomonadati</taxon>
        <taxon>Lentisphaerota</taxon>
        <taxon>Oligosphaeria</taxon>
        <taxon>Oligosphaerales</taxon>
        <taxon>Oligosphaeraceae</taxon>
        <taxon>Oligosphaera</taxon>
    </lineage>
</organism>
<dbReference type="AlphaFoldDB" id="A0AAE3VIJ3"/>
<dbReference type="EMBL" id="JAUSVL010000001">
    <property type="protein sequence ID" value="MDQ0290933.1"/>
    <property type="molecule type" value="Genomic_DNA"/>
</dbReference>
<evidence type="ECO:0000256" key="1">
    <source>
        <dbReference type="SAM" id="MobiDB-lite"/>
    </source>
</evidence>